<comment type="caution">
    <text evidence="10">The sequence shown here is derived from an EMBL/GenBank/DDBJ whole genome shotgun (WGS) entry which is preliminary data.</text>
</comment>
<evidence type="ECO:0000259" key="9">
    <source>
        <dbReference type="PROSITE" id="PS50928"/>
    </source>
</evidence>
<feature type="region of interest" description="Disordered" evidence="8">
    <location>
        <begin position="1"/>
        <end position="25"/>
    </location>
</feature>
<dbReference type="Pfam" id="PF00528">
    <property type="entry name" value="BPD_transp_1"/>
    <property type="match status" value="1"/>
</dbReference>
<keyword evidence="4 7" id="KW-0812">Transmembrane</keyword>
<evidence type="ECO:0000256" key="2">
    <source>
        <dbReference type="ARBA" id="ARBA00022448"/>
    </source>
</evidence>
<feature type="transmembrane region" description="Helical" evidence="7">
    <location>
        <begin position="179"/>
        <end position="206"/>
    </location>
</feature>
<evidence type="ECO:0000313" key="11">
    <source>
        <dbReference type="Proteomes" id="UP000295573"/>
    </source>
</evidence>
<feature type="transmembrane region" description="Helical" evidence="7">
    <location>
        <begin position="227"/>
        <end position="249"/>
    </location>
</feature>
<keyword evidence="3" id="KW-1003">Cell membrane</keyword>
<sequence>MSTSAPVAERPTPETTKRPKRRSSFNEGTGRLAALLLSPTMIVLILVVGLPILAALRESLYQSGQRIDESGFVIQGSEFVGLDNFTAIFSGETGDRFWNAFYNTTFFTVACVVLETVLGVAMALVMHKAFKGRAIVRASILVPWAIPTVVSALLWKWIFQADGIANDLLGTQILWSTEGWQSVLSVIIADTWKTAPFIGLLVLAGLQTIPDEVYEAAKVDGARVWSTFVHITMPLVKPALLVAVLFRILDTLRIFDLPFVLVGPNKESVETLSILAYLEANQTRYGPAAAYATLLFIYVAVVAYVFVKLLGADVFGDAIQRKPKKNGRSGRRRGKQEAPAAALAGLTASSGGGGGGA</sequence>
<keyword evidence="5 7" id="KW-1133">Transmembrane helix</keyword>
<dbReference type="PANTHER" id="PTHR43005:SF1">
    <property type="entry name" value="SPERMIDINE_PUTRESCINE TRANSPORT SYSTEM PERMEASE PROTEIN"/>
    <property type="match status" value="1"/>
</dbReference>
<feature type="domain" description="ABC transmembrane type-1" evidence="9">
    <location>
        <begin position="101"/>
        <end position="306"/>
    </location>
</feature>
<evidence type="ECO:0000256" key="7">
    <source>
        <dbReference type="RuleBase" id="RU363032"/>
    </source>
</evidence>
<dbReference type="InterPro" id="IPR035906">
    <property type="entry name" value="MetI-like_sf"/>
</dbReference>
<dbReference type="Proteomes" id="UP000295573">
    <property type="component" value="Unassembled WGS sequence"/>
</dbReference>
<dbReference type="PROSITE" id="PS50928">
    <property type="entry name" value="ABC_TM1"/>
    <property type="match status" value="1"/>
</dbReference>
<comment type="similarity">
    <text evidence="7">Belongs to the binding-protein-dependent transport system permease family.</text>
</comment>
<protein>
    <submittedName>
        <fullName evidence="10">Multiple sugar transport system permease protein</fullName>
    </submittedName>
</protein>
<feature type="transmembrane region" description="Helical" evidence="7">
    <location>
        <begin position="106"/>
        <end position="126"/>
    </location>
</feature>
<evidence type="ECO:0000256" key="6">
    <source>
        <dbReference type="ARBA" id="ARBA00023136"/>
    </source>
</evidence>
<feature type="transmembrane region" description="Helical" evidence="7">
    <location>
        <begin position="32"/>
        <end position="56"/>
    </location>
</feature>
<reference evidence="10 11" key="1">
    <citation type="journal article" date="2015" name="Stand. Genomic Sci.">
        <title>Genomic Encyclopedia of Bacterial and Archaeal Type Strains, Phase III: the genomes of soil and plant-associated and newly described type strains.</title>
        <authorList>
            <person name="Whitman W.B."/>
            <person name="Woyke T."/>
            <person name="Klenk H.P."/>
            <person name="Zhou Y."/>
            <person name="Lilburn T.G."/>
            <person name="Beck B.J."/>
            <person name="De Vos P."/>
            <person name="Vandamme P."/>
            <person name="Eisen J.A."/>
            <person name="Garrity G."/>
            <person name="Hugenholtz P."/>
            <person name="Kyrpides N.C."/>
        </authorList>
    </citation>
    <scope>NUCLEOTIDE SEQUENCE [LARGE SCALE GENOMIC DNA]</scope>
    <source>
        <strain evidence="10 11">VKM Ac-2541</strain>
    </source>
</reference>
<keyword evidence="2 7" id="KW-0813">Transport</keyword>
<gene>
    <name evidence="10" type="ORF">EV646_111101</name>
</gene>
<dbReference type="GO" id="GO:0055085">
    <property type="term" value="P:transmembrane transport"/>
    <property type="evidence" value="ECO:0007669"/>
    <property type="project" value="InterPro"/>
</dbReference>
<dbReference type="PANTHER" id="PTHR43005">
    <property type="entry name" value="BLR7065 PROTEIN"/>
    <property type="match status" value="1"/>
</dbReference>
<keyword evidence="6 7" id="KW-0472">Membrane</keyword>
<dbReference type="CDD" id="cd06261">
    <property type="entry name" value="TM_PBP2"/>
    <property type="match status" value="1"/>
</dbReference>
<evidence type="ECO:0000256" key="4">
    <source>
        <dbReference type="ARBA" id="ARBA00022692"/>
    </source>
</evidence>
<dbReference type="Gene3D" id="1.10.3720.10">
    <property type="entry name" value="MetI-like"/>
    <property type="match status" value="1"/>
</dbReference>
<evidence type="ECO:0000256" key="5">
    <source>
        <dbReference type="ARBA" id="ARBA00022989"/>
    </source>
</evidence>
<name>A0A4R2IJ98_9ACTN</name>
<dbReference type="GO" id="GO:0005886">
    <property type="term" value="C:plasma membrane"/>
    <property type="evidence" value="ECO:0007669"/>
    <property type="project" value="UniProtKB-SubCell"/>
</dbReference>
<keyword evidence="11" id="KW-1185">Reference proteome</keyword>
<feature type="transmembrane region" description="Helical" evidence="7">
    <location>
        <begin position="288"/>
        <end position="307"/>
    </location>
</feature>
<organism evidence="10 11">
    <name type="scientific">Kribbella antiqua</name>
    <dbReference type="NCBI Taxonomy" id="2512217"/>
    <lineage>
        <taxon>Bacteria</taxon>
        <taxon>Bacillati</taxon>
        <taxon>Actinomycetota</taxon>
        <taxon>Actinomycetes</taxon>
        <taxon>Propionibacteriales</taxon>
        <taxon>Kribbellaceae</taxon>
        <taxon>Kribbella</taxon>
    </lineage>
</organism>
<feature type="transmembrane region" description="Helical" evidence="7">
    <location>
        <begin position="138"/>
        <end position="159"/>
    </location>
</feature>
<dbReference type="SUPFAM" id="SSF161098">
    <property type="entry name" value="MetI-like"/>
    <property type="match status" value="1"/>
</dbReference>
<dbReference type="EMBL" id="SLWR01000011">
    <property type="protein sequence ID" value="TCO43909.1"/>
    <property type="molecule type" value="Genomic_DNA"/>
</dbReference>
<evidence type="ECO:0000313" key="10">
    <source>
        <dbReference type="EMBL" id="TCO43909.1"/>
    </source>
</evidence>
<evidence type="ECO:0000256" key="1">
    <source>
        <dbReference type="ARBA" id="ARBA00004651"/>
    </source>
</evidence>
<comment type="subcellular location">
    <subcellularLocation>
        <location evidence="1 7">Cell membrane</location>
        <topology evidence="1 7">Multi-pass membrane protein</topology>
    </subcellularLocation>
</comment>
<dbReference type="AlphaFoldDB" id="A0A4R2IJ98"/>
<keyword evidence="10" id="KW-0762">Sugar transport</keyword>
<evidence type="ECO:0000256" key="3">
    <source>
        <dbReference type="ARBA" id="ARBA00022475"/>
    </source>
</evidence>
<dbReference type="RefSeq" id="WP_199237251.1">
    <property type="nucleotide sequence ID" value="NZ_SLWR01000011.1"/>
</dbReference>
<accession>A0A4R2IJ98</accession>
<evidence type="ECO:0000256" key="8">
    <source>
        <dbReference type="SAM" id="MobiDB-lite"/>
    </source>
</evidence>
<proteinExistence type="inferred from homology"/>
<dbReference type="InterPro" id="IPR000515">
    <property type="entry name" value="MetI-like"/>
</dbReference>